<dbReference type="Proteomes" id="UP001198893">
    <property type="component" value="Unassembled WGS sequence"/>
</dbReference>
<proteinExistence type="predicted"/>
<dbReference type="SUPFAM" id="SSF56672">
    <property type="entry name" value="DNA/RNA polymerases"/>
    <property type="match status" value="1"/>
</dbReference>
<dbReference type="InterPro" id="IPR043502">
    <property type="entry name" value="DNA/RNA_pol_sf"/>
</dbReference>
<reference evidence="2" key="1">
    <citation type="submission" date="2021-10" db="EMBL/GenBank/DDBJ databases">
        <title>Anaerobic single-cell dispensing facilitates the cultivation of human gut bacteria.</title>
        <authorList>
            <person name="Afrizal A."/>
        </authorList>
    </citation>
    <scope>NUCLEOTIDE SEQUENCE</scope>
    <source>
        <strain evidence="2">CLA-AA-H204</strain>
    </source>
</reference>
<accession>A0AAW4WJW7</accession>
<evidence type="ECO:0000259" key="1">
    <source>
        <dbReference type="PROSITE" id="PS50878"/>
    </source>
</evidence>
<organism evidence="2 3">
    <name type="scientific">Roseburia amylophila</name>
    <dbReference type="NCBI Taxonomy" id="2981794"/>
    <lineage>
        <taxon>Bacteria</taxon>
        <taxon>Bacillati</taxon>
        <taxon>Bacillota</taxon>
        <taxon>Clostridia</taxon>
        <taxon>Lachnospirales</taxon>
        <taxon>Lachnospiraceae</taxon>
        <taxon>Roseburia</taxon>
    </lineage>
</organism>
<dbReference type="PROSITE" id="PS50878">
    <property type="entry name" value="RT_POL"/>
    <property type="match status" value="1"/>
</dbReference>
<keyword evidence="2" id="KW-0548">Nucleotidyltransferase</keyword>
<evidence type="ECO:0000313" key="2">
    <source>
        <dbReference type="EMBL" id="MCC2242618.1"/>
    </source>
</evidence>
<dbReference type="InterPro" id="IPR000477">
    <property type="entry name" value="RT_dom"/>
</dbReference>
<dbReference type="GO" id="GO:0003964">
    <property type="term" value="F:RNA-directed DNA polymerase activity"/>
    <property type="evidence" value="ECO:0007669"/>
    <property type="project" value="UniProtKB-KW"/>
</dbReference>
<keyword evidence="2" id="KW-0695">RNA-directed DNA polymerase</keyword>
<dbReference type="RefSeq" id="WP_227710353.1">
    <property type="nucleotide sequence ID" value="NZ_JAJEQW010000010.1"/>
</dbReference>
<evidence type="ECO:0000313" key="3">
    <source>
        <dbReference type="Proteomes" id="UP001198893"/>
    </source>
</evidence>
<comment type="caution">
    <text evidence="2">The sequence shown here is derived from an EMBL/GenBank/DDBJ whole genome shotgun (WGS) entry which is preliminary data.</text>
</comment>
<gene>
    <name evidence="2" type="ORF">LKD47_09950</name>
</gene>
<protein>
    <submittedName>
        <fullName evidence="2">Reverse transcriptase (RNA-dependent DNA polymerase)</fullName>
    </submittedName>
</protein>
<sequence>MGNRAVNKYLDDIRRTLLAWYRIGREPVFHACYAMRLGLPVKLLIQGCRTRYHFDNRLLPESGGNLIMTSEERKEARFQRRKAKCEAKRKRVLEEHGDYYKVISRNALSKSAIEAAKGVSYKASVKRYMLRRLTNVAATNKKLTYCEDIHKGFICFGLNERGKHRDIMSVHFSERVPQKSLNHNALVPVLTRSLIHDNGASQKGKGTSFAMKRLVTHLRRHYRHHGTEGYVLLFDFKNYFGNIDHDIAKQIIRRAFDDDKIVWLANRFIDSYYEHYLKMAIKKGENPDTVEHKGLGLGSEDNQTIAVSYPNKLDHYIKEVLQIHEYARYMDDGYLIHESKEYLEYCLQEIRRICAELKIELNEKKTRIVKLSHGFTFLKTQIYLTDTGKILRKPCRKAVVRQRRKLVRQYRKFLAGELSFEDIRCSYASWRGCMEKKQARRTIHSMNRLFDRLFIENWQREEVPLYG</sequence>
<dbReference type="EMBL" id="JAJEQW010000010">
    <property type="protein sequence ID" value="MCC2242618.1"/>
    <property type="molecule type" value="Genomic_DNA"/>
</dbReference>
<feature type="domain" description="Reverse transcriptase" evidence="1">
    <location>
        <begin position="157"/>
        <end position="382"/>
    </location>
</feature>
<dbReference type="Pfam" id="PF00078">
    <property type="entry name" value="RVT_1"/>
    <property type="match status" value="1"/>
</dbReference>
<dbReference type="AlphaFoldDB" id="A0AAW4WJW7"/>
<name>A0AAW4WJW7_9FIRM</name>
<dbReference type="PANTHER" id="PTHR34047">
    <property type="entry name" value="NUCLEAR INTRON MATURASE 1, MITOCHONDRIAL-RELATED"/>
    <property type="match status" value="1"/>
</dbReference>
<keyword evidence="2" id="KW-0808">Transferase</keyword>
<dbReference type="PANTHER" id="PTHR34047:SF8">
    <property type="entry name" value="PROTEIN YKFC"/>
    <property type="match status" value="1"/>
</dbReference>
<dbReference type="InterPro" id="IPR051083">
    <property type="entry name" value="GrpII_Intron_Splice-Mob/Def"/>
</dbReference>